<feature type="transmembrane region" description="Helical" evidence="1">
    <location>
        <begin position="102"/>
        <end position="122"/>
    </location>
</feature>
<keyword evidence="1" id="KW-0812">Transmembrane</keyword>
<evidence type="ECO:0000313" key="2">
    <source>
        <dbReference type="EMBL" id="KAA1255125.1"/>
    </source>
</evidence>
<sequence>MNEHISKTKMQIGLGSIFTVMLAFVGVMSYVSGLEKFQTGDATFASNVVIFPCMLAFLLSGFIALVTKNIKALEKVCMESISLEDESKLSNFLDTISLAKRVPLITVTAILLLTGIAVPTVMSQVVHNSMYTIALFSISTLLSTAVSISVIKSEISYLLKN</sequence>
<comment type="caution">
    <text evidence="2">The sequence shown here is derived from an EMBL/GenBank/DDBJ whole genome shotgun (WGS) entry which is preliminary data.</text>
</comment>
<organism evidence="2 3">
    <name type="scientific">Vibrio cholerae</name>
    <dbReference type="NCBI Taxonomy" id="666"/>
    <lineage>
        <taxon>Bacteria</taxon>
        <taxon>Pseudomonadati</taxon>
        <taxon>Pseudomonadota</taxon>
        <taxon>Gammaproteobacteria</taxon>
        <taxon>Vibrionales</taxon>
        <taxon>Vibrionaceae</taxon>
        <taxon>Vibrio</taxon>
    </lineage>
</organism>
<dbReference type="Proteomes" id="UP000323225">
    <property type="component" value="Unassembled WGS sequence"/>
</dbReference>
<keyword evidence="1" id="KW-1133">Transmembrane helix</keyword>
<protein>
    <submittedName>
        <fullName evidence="2">Uncharacterized protein</fullName>
    </submittedName>
</protein>
<feature type="transmembrane region" description="Helical" evidence="1">
    <location>
        <begin position="128"/>
        <end position="151"/>
    </location>
</feature>
<keyword evidence="1" id="KW-0472">Membrane</keyword>
<accession>A0A5B1C4Z4</accession>
<reference evidence="2 3" key="1">
    <citation type="submission" date="2019-09" db="EMBL/GenBank/DDBJ databases">
        <authorList>
            <person name="Kritzky A."/>
            <person name="Schelkanova E.Y."/>
            <person name="Alkhova Z.V."/>
            <person name="Smirnova N.I."/>
        </authorList>
    </citation>
    <scope>NUCLEOTIDE SEQUENCE [LARGE SCALE GENOMIC DNA]</scope>
    <source>
        <strain evidence="2 3">M1526</strain>
    </source>
</reference>
<evidence type="ECO:0000256" key="1">
    <source>
        <dbReference type="SAM" id="Phobius"/>
    </source>
</evidence>
<feature type="transmembrane region" description="Helical" evidence="1">
    <location>
        <begin position="12"/>
        <end position="32"/>
    </location>
</feature>
<proteinExistence type="predicted"/>
<gene>
    <name evidence="2" type="ORF">F0M16_07865</name>
</gene>
<feature type="transmembrane region" description="Helical" evidence="1">
    <location>
        <begin position="44"/>
        <end position="66"/>
    </location>
</feature>
<dbReference type="EMBL" id="VUAA01000007">
    <property type="protein sequence ID" value="KAA1255125.1"/>
    <property type="molecule type" value="Genomic_DNA"/>
</dbReference>
<evidence type="ECO:0000313" key="3">
    <source>
        <dbReference type="Proteomes" id="UP000323225"/>
    </source>
</evidence>
<name>A0A5B1C4Z4_VIBCL</name>
<dbReference type="AlphaFoldDB" id="A0A5B1C4Z4"/>